<evidence type="ECO:0000313" key="2">
    <source>
        <dbReference type="EMBL" id="KAH7421779.1"/>
    </source>
</evidence>
<dbReference type="Proteomes" id="UP000825935">
    <property type="component" value="Chromosome 13"/>
</dbReference>
<comment type="caution">
    <text evidence="2">The sequence shown here is derived from an EMBL/GenBank/DDBJ whole genome shotgun (WGS) entry which is preliminary data.</text>
</comment>
<evidence type="ECO:0000313" key="3">
    <source>
        <dbReference type="Proteomes" id="UP000825935"/>
    </source>
</evidence>
<proteinExistence type="predicted"/>
<reference evidence="2" key="1">
    <citation type="submission" date="2021-08" db="EMBL/GenBank/DDBJ databases">
        <title>WGS assembly of Ceratopteris richardii.</title>
        <authorList>
            <person name="Marchant D.B."/>
            <person name="Chen G."/>
            <person name="Jenkins J."/>
            <person name="Shu S."/>
            <person name="Leebens-Mack J."/>
            <person name="Grimwood J."/>
            <person name="Schmutz J."/>
            <person name="Soltis P."/>
            <person name="Soltis D."/>
            <person name="Chen Z.-H."/>
        </authorList>
    </citation>
    <scope>NUCLEOTIDE SEQUENCE</scope>
    <source>
        <strain evidence="2">Whitten #5841</strain>
        <tissue evidence="2">Leaf</tissue>
    </source>
</reference>
<name>A0A8T2TMG5_CERRI</name>
<protein>
    <submittedName>
        <fullName evidence="2">Uncharacterized protein</fullName>
    </submittedName>
</protein>
<dbReference type="OrthoDB" id="1426661at2759"/>
<feature type="signal peptide" evidence="1">
    <location>
        <begin position="1"/>
        <end position="22"/>
    </location>
</feature>
<accession>A0A8T2TMG5</accession>
<gene>
    <name evidence="2" type="ORF">KP509_13G075100</name>
</gene>
<feature type="chain" id="PRO_5035783736" evidence="1">
    <location>
        <begin position="23"/>
        <end position="112"/>
    </location>
</feature>
<evidence type="ECO:0000256" key="1">
    <source>
        <dbReference type="SAM" id="SignalP"/>
    </source>
</evidence>
<dbReference type="AlphaFoldDB" id="A0A8T2TMG5"/>
<keyword evidence="3" id="KW-1185">Reference proteome</keyword>
<sequence>MRKQLLLPFMGVVKIVLTIVDGSSFTLSDASDALFVRGIKKNLLSVSALAKIGLVVKFVDDRCTIHDLSNGASGILCRWLYKLIDYGRSVNDSAGYVRCKALACTLWSSEFC</sequence>
<organism evidence="2 3">
    <name type="scientific">Ceratopteris richardii</name>
    <name type="common">Triangle waterfern</name>
    <dbReference type="NCBI Taxonomy" id="49495"/>
    <lineage>
        <taxon>Eukaryota</taxon>
        <taxon>Viridiplantae</taxon>
        <taxon>Streptophyta</taxon>
        <taxon>Embryophyta</taxon>
        <taxon>Tracheophyta</taxon>
        <taxon>Polypodiopsida</taxon>
        <taxon>Polypodiidae</taxon>
        <taxon>Polypodiales</taxon>
        <taxon>Pteridineae</taxon>
        <taxon>Pteridaceae</taxon>
        <taxon>Parkerioideae</taxon>
        <taxon>Ceratopteris</taxon>
    </lineage>
</organism>
<dbReference type="EMBL" id="CM035418">
    <property type="protein sequence ID" value="KAH7421779.1"/>
    <property type="molecule type" value="Genomic_DNA"/>
</dbReference>
<keyword evidence="1" id="KW-0732">Signal</keyword>